<dbReference type="AlphaFoldDB" id="A0A150J3P7"/>
<sequence length="76" mass="8676">MKNNLHIGDCVTLKSKEELLVLSKKFLTTGITKKMAEYGGEEAIIKNIKTYVNEPEGYKLDIDNETWVWPKIAFEG</sequence>
<gene>
    <name evidence="1" type="ORF">AN188_01629</name>
</gene>
<protein>
    <submittedName>
        <fullName evidence="1">Uncharacterized protein</fullName>
    </submittedName>
</protein>
<accession>A0A150J3P7</accession>
<dbReference type="EMBL" id="LNJB01000066">
    <property type="protein sequence ID" value="KYC51822.1"/>
    <property type="molecule type" value="Genomic_DNA"/>
</dbReference>
<comment type="caution">
    <text evidence="1">The sequence shown here is derived from an EMBL/GenBank/DDBJ whole genome shotgun (WGS) entry which is preliminary data.</text>
</comment>
<evidence type="ECO:0000313" key="2">
    <source>
        <dbReference type="Proteomes" id="UP000092420"/>
    </source>
</evidence>
<reference evidence="1 2" key="1">
    <citation type="journal article" date="2016" name="ISME J.">
        <title>Chasing the elusive Euryarchaeota class WSA2: genomes reveal a uniquely fastidious methyl-reducing methanogen.</title>
        <authorList>
            <person name="Nobu M.K."/>
            <person name="Narihiro T."/>
            <person name="Kuroda K."/>
            <person name="Mei R."/>
            <person name="Liu W.T."/>
        </authorList>
    </citation>
    <scope>NUCLEOTIDE SEQUENCE [LARGE SCALE GENOMIC DNA]</scope>
    <source>
        <strain evidence="1">ADurb1013_Bin02101</strain>
    </source>
</reference>
<proteinExistence type="predicted"/>
<name>A0A150J3P7_9EURY</name>
<organism evidence="1 2">
    <name type="scientific">Candidatus Methanofastidiosum methylothiophilum</name>
    <dbReference type="NCBI Taxonomy" id="1705564"/>
    <lineage>
        <taxon>Archaea</taxon>
        <taxon>Methanobacteriati</taxon>
        <taxon>Methanobacteriota</taxon>
        <taxon>Stenosarchaea group</taxon>
        <taxon>Candidatus Methanofastidiosia</taxon>
        <taxon>Candidatus Methanofastidiosales</taxon>
        <taxon>Candidatus Methanofastidiosaceae</taxon>
        <taxon>Candidatus Methanofastidiosum</taxon>
    </lineage>
</organism>
<evidence type="ECO:0000313" key="1">
    <source>
        <dbReference type="EMBL" id="KYC51822.1"/>
    </source>
</evidence>
<dbReference type="Proteomes" id="UP000092420">
    <property type="component" value="Unassembled WGS sequence"/>
</dbReference>